<evidence type="ECO:0000313" key="2">
    <source>
        <dbReference type="EMBL" id="GAC67278.1"/>
    </source>
</evidence>
<dbReference type="Proteomes" id="UP000011666">
    <property type="component" value="Unassembled WGS sequence"/>
</dbReference>
<evidence type="ECO:0000256" key="1">
    <source>
        <dbReference type="SAM" id="Phobius"/>
    </source>
</evidence>
<name>M0QFC7_9ACTN</name>
<accession>M0QFC7</accession>
<feature type="transmembrane region" description="Helical" evidence="1">
    <location>
        <begin position="64"/>
        <end position="97"/>
    </location>
</feature>
<dbReference type="InterPro" id="IPR046719">
    <property type="entry name" value="DUF6611"/>
</dbReference>
<evidence type="ECO:0000313" key="3">
    <source>
        <dbReference type="Proteomes" id="UP000011666"/>
    </source>
</evidence>
<reference evidence="2 3" key="1">
    <citation type="submission" date="2013-01" db="EMBL/GenBank/DDBJ databases">
        <title>Whole genome shotgun sequence of Gordonia soli NBRC 108243.</title>
        <authorList>
            <person name="Isaki-Nakamura S."/>
            <person name="Hosoyama A."/>
            <person name="Tsuchikane K."/>
            <person name="Ando Y."/>
            <person name="Baba S."/>
            <person name="Ohji S."/>
            <person name="Hamada M."/>
            <person name="Tamura T."/>
            <person name="Yamazoe A."/>
            <person name="Yamazaki S."/>
            <person name="Fujita N."/>
        </authorList>
    </citation>
    <scope>NUCLEOTIDE SEQUENCE [LARGE SCALE GENOMIC DNA]</scope>
    <source>
        <strain evidence="2 3">NBRC 108243</strain>
    </source>
</reference>
<dbReference type="Pfam" id="PF20315">
    <property type="entry name" value="DUF6611"/>
    <property type="match status" value="1"/>
</dbReference>
<sequence length="168" mass="18119">MHDLHPRPADAVTRVLDGSNRWGSLRVGYARRWVQHRLTVYPPGTSGPERRALRVWHSAPAWTIIGWLVIVAMCGAAGLSTVVGAGVATASIAAALLAAESASRTTRGAVRTARVWSGDFGTPDQQMDRDELVQLATRLARADDDLDAGRITPVEHENVWGAVYSELG</sequence>
<dbReference type="AlphaFoldDB" id="M0QFC7"/>
<dbReference type="EMBL" id="BANX01000007">
    <property type="protein sequence ID" value="GAC67278.1"/>
    <property type="molecule type" value="Genomic_DNA"/>
</dbReference>
<keyword evidence="3" id="KW-1185">Reference proteome</keyword>
<comment type="caution">
    <text evidence="2">The sequence shown here is derived from an EMBL/GenBank/DDBJ whole genome shotgun (WGS) entry which is preliminary data.</text>
</comment>
<dbReference type="RefSeq" id="WP_007618285.1">
    <property type="nucleotide sequence ID" value="NZ_BANX01000007.1"/>
</dbReference>
<keyword evidence="1" id="KW-0812">Transmembrane</keyword>
<organism evidence="2 3">
    <name type="scientific">Gordonia soli NBRC 108243</name>
    <dbReference type="NCBI Taxonomy" id="1223545"/>
    <lineage>
        <taxon>Bacteria</taxon>
        <taxon>Bacillati</taxon>
        <taxon>Actinomycetota</taxon>
        <taxon>Actinomycetes</taxon>
        <taxon>Mycobacteriales</taxon>
        <taxon>Gordoniaceae</taxon>
        <taxon>Gordonia</taxon>
    </lineage>
</organism>
<keyword evidence="1" id="KW-1133">Transmembrane helix</keyword>
<keyword evidence="1" id="KW-0472">Membrane</keyword>
<dbReference type="OrthoDB" id="5118875at2"/>
<proteinExistence type="predicted"/>
<gene>
    <name evidence="2" type="ORF">GS4_07_00270</name>
</gene>
<protein>
    <submittedName>
        <fullName evidence="2">Uncharacterized protein</fullName>
    </submittedName>
</protein>
<dbReference type="eggNOG" id="ENOG502ZDGI">
    <property type="taxonomic scope" value="Bacteria"/>
</dbReference>